<feature type="transmembrane region" description="Helical" evidence="6">
    <location>
        <begin position="148"/>
        <end position="168"/>
    </location>
</feature>
<evidence type="ECO:0000313" key="9">
    <source>
        <dbReference type="RefSeq" id="XP_013391023.1"/>
    </source>
</evidence>
<dbReference type="InterPro" id="IPR006603">
    <property type="entry name" value="PQ-loop_rpt"/>
</dbReference>
<dbReference type="GeneID" id="106159311"/>
<proteinExistence type="inferred from homology"/>
<sequence>MNFSALKTLMNLETNCTGGVPWILDILGECVLDTKTYISVILGMASLFIFIIAASPQLITNCRTGIVDEAISIGLILCWLAGDSTNLIGCFLTDQLPLQKWSAIYYVLIDMLLLGQYVYCKWKHMRRNRRLKVHNVNIQDEGVSQSRLLQCIFALWGISYIGISLLPFQASATEQVSVISHMRPAGRTLLQETEHHTPGPVFTGTGDIIGYVCGIISTCFYMGSRLPQLLLNFRRKSTEGVNMGMFILIVSGNLTYGSSILVKSTEEVFILQHLPWIVGSYGMILIDIITFSQFYCYRGNKAIHLDENTEDYENEAEKPLLDEDEHNVEY</sequence>
<evidence type="ECO:0000313" key="8">
    <source>
        <dbReference type="RefSeq" id="XP_013391013.1"/>
    </source>
</evidence>
<feature type="transmembrane region" description="Helical" evidence="6">
    <location>
        <begin position="208"/>
        <end position="231"/>
    </location>
</feature>
<dbReference type="InterPro" id="IPR051415">
    <property type="entry name" value="LAAT-1"/>
</dbReference>
<organism evidence="7 9">
    <name type="scientific">Lingula anatina</name>
    <name type="common">Brachiopod</name>
    <name type="synonym">Lingula unguis</name>
    <dbReference type="NCBI Taxonomy" id="7574"/>
    <lineage>
        <taxon>Eukaryota</taxon>
        <taxon>Metazoa</taxon>
        <taxon>Spiralia</taxon>
        <taxon>Lophotrochozoa</taxon>
        <taxon>Brachiopoda</taxon>
        <taxon>Linguliformea</taxon>
        <taxon>Lingulata</taxon>
        <taxon>Lingulida</taxon>
        <taxon>Linguloidea</taxon>
        <taxon>Lingulidae</taxon>
        <taxon>Lingula</taxon>
    </lineage>
</organism>
<dbReference type="AlphaFoldDB" id="A0A1S3HYD4"/>
<keyword evidence="7" id="KW-1185">Reference proteome</keyword>
<feature type="transmembrane region" description="Helical" evidence="6">
    <location>
        <begin position="66"/>
        <end position="82"/>
    </location>
</feature>
<feature type="transmembrane region" description="Helical" evidence="6">
    <location>
        <begin position="274"/>
        <end position="297"/>
    </location>
</feature>
<protein>
    <submittedName>
        <fullName evidence="8 9">Lysosomal amino acid transporter 1 homolog</fullName>
    </submittedName>
</protein>
<evidence type="ECO:0000313" key="10">
    <source>
        <dbReference type="RefSeq" id="XP_013391031.1"/>
    </source>
</evidence>
<reference evidence="8 9" key="1">
    <citation type="submission" date="2025-04" db="UniProtKB">
        <authorList>
            <consortium name="RefSeq"/>
        </authorList>
    </citation>
    <scope>IDENTIFICATION</scope>
    <source>
        <tissue evidence="8 9">Gonads</tissue>
    </source>
</reference>
<gene>
    <name evidence="8 9 10" type="primary">LOC106159311</name>
</gene>
<dbReference type="Pfam" id="PF04193">
    <property type="entry name" value="PQ-loop"/>
    <property type="match status" value="2"/>
</dbReference>
<dbReference type="Proteomes" id="UP000085678">
    <property type="component" value="Unplaced"/>
</dbReference>
<dbReference type="PANTHER" id="PTHR16201">
    <property type="entry name" value="SEVEN TRANSMEMBRANE PROTEIN 1-RELATED"/>
    <property type="match status" value="1"/>
</dbReference>
<evidence type="ECO:0000256" key="5">
    <source>
        <dbReference type="ARBA" id="ARBA00038039"/>
    </source>
</evidence>
<evidence type="ECO:0000256" key="4">
    <source>
        <dbReference type="ARBA" id="ARBA00023136"/>
    </source>
</evidence>
<dbReference type="GO" id="GO:0015174">
    <property type="term" value="F:basic amino acid transmembrane transporter activity"/>
    <property type="evidence" value="ECO:0007669"/>
    <property type="project" value="TreeGrafter"/>
</dbReference>
<dbReference type="RefSeq" id="XP_013391013.1">
    <property type="nucleotide sequence ID" value="XM_013535559.1"/>
</dbReference>
<keyword evidence="4 6" id="KW-0472">Membrane</keyword>
<comment type="subcellular location">
    <subcellularLocation>
        <location evidence="1">Membrane</location>
        <topology evidence="1">Multi-pass membrane protein</topology>
    </subcellularLocation>
</comment>
<dbReference type="RefSeq" id="XP_013391023.1">
    <property type="nucleotide sequence ID" value="XM_013535569.1"/>
</dbReference>
<feature type="transmembrane region" description="Helical" evidence="6">
    <location>
        <begin position="102"/>
        <end position="120"/>
    </location>
</feature>
<dbReference type="SMART" id="SM00679">
    <property type="entry name" value="CTNS"/>
    <property type="match status" value="2"/>
</dbReference>
<keyword evidence="2 6" id="KW-0812">Transmembrane</keyword>
<evidence type="ECO:0000313" key="7">
    <source>
        <dbReference type="Proteomes" id="UP000085678"/>
    </source>
</evidence>
<evidence type="ECO:0000256" key="2">
    <source>
        <dbReference type="ARBA" id="ARBA00022692"/>
    </source>
</evidence>
<feature type="transmembrane region" description="Helical" evidence="6">
    <location>
        <begin position="36"/>
        <end position="54"/>
    </location>
</feature>
<evidence type="ECO:0000256" key="1">
    <source>
        <dbReference type="ARBA" id="ARBA00004141"/>
    </source>
</evidence>
<dbReference type="Gene3D" id="1.20.1280.290">
    <property type="match status" value="2"/>
</dbReference>
<evidence type="ECO:0000256" key="6">
    <source>
        <dbReference type="SAM" id="Phobius"/>
    </source>
</evidence>
<keyword evidence="3 6" id="KW-1133">Transmembrane helix</keyword>
<dbReference type="GO" id="GO:0098852">
    <property type="term" value="C:lytic vacuole membrane"/>
    <property type="evidence" value="ECO:0007669"/>
    <property type="project" value="UniProtKB-ARBA"/>
</dbReference>
<dbReference type="FunFam" id="1.20.1280.290:FF:000038">
    <property type="entry name" value="PQ loop repeat containing 2"/>
    <property type="match status" value="1"/>
</dbReference>
<feature type="transmembrane region" description="Helical" evidence="6">
    <location>
        <begin position="243"/>
        <end position="262"/>
    </location>
</feature>
<dbReference type="KEGG" id="lak:106159311"/>
<name>A0A1S3HYD4_LINAN</name>
<dbReference type="RefSeq" id="XP_013391031.1">
    <property type="nucleotide sequence ID" value="XM_013535577.1"/>
</dbReference>
<evidence type="ECO:0000256" key="3">
    <source>
        <dbReference type="ARBA" id="ARBA00022989"/>
    </source>
</evidence>
<dbReference type="OrthoDB" id="8048523at2759"/>
<dbReference type="PANTHER" id="PTHR16201:SF36">
    <property type="entry name" value="LYSOSOMAL AMINO ACID TRANSPORTER 1 HOMOLOG"/>
    <property type="match status" value="1"/>
</dbReference>
<comment type="similarity">
    <text evidence="5">Belongs to the laat-1 family.</text>
</comment>
<dbReference type="FunFam" id="1.20.1280.290:FF:000009">
    <property type="entry name" value="PQ loop repeat family protein"/>
    <property type="match status" value="1"/>
</dbReference>
<accession>A0A1S3HYD4</accession>